<name>A0A167J1E2_9BURK</name>
<organism evidence="3 6">
    <name type="scientific">Hydrogenophaga crassostreae</name>
    <dbReference type="NCBI Taxonomy" id="1763535"/>
    <lineage>
        <taxon>Bacteria</taxon>
        <taxon>Pseudomonadati</taxon>
        <taxon>Pseudomonadota</taxon>
        <taxon>Betaproteobacteria</taxon>
        <taxon>Burkholderiales</taxon>
        <taxon>Comamonadaceae</taxon>
        <taxon>Hydrogenophaga</taxon>
    </lineage>
</organism>
<dbReference type="OrthoDB" id="9763456at2"/>
<protein>
    <submittedName>
        <fullName evidence="3">Terpene utilization protein AtuA</fullName>
    </submittedName>
</protein>
<evidence type="ECO:0000313" key="3">
    <source>
        <dbReference type="EMBL" id="AOW13778.1"/>
    </source>
</evidence>
<feature type="domain" description="Acyclic terpene utilisation N-terminal" evidence="1">
    <location>
        <begin position="8"/>
        <end position="452"/>
    </location>
</feature>
<keyword evidence="5" id="KW-1185">Reference proteome</keyword>
<dbReference type="KEGG" id="hyl:LPB072_13940"/>
<evidence type="ECO:0000313" key="6">
    <source>
        <dbReference type="Proteomes" id="UP000185680"/>
    </source>
</evidence>
<dbReference type="EMBL" id="CP017476">
    <property type="protein sequence ID" value="AOW13778.1"/>
    <property type="molecule type" value="Genomic_DNA"/>
</dbReference>
<dbReference type="InterPro" id="IPR056362">
    <property type="entry name" value="AtuA-like_ferredoxin_dom"/>
</dbReference>
<dbReference type="AlphaFoldDB" id="A0A167J1E2"/>
<sequence length="601" mass="63006">MKGNTTTVRIGGASGFWGDASLSTGQLLAQGDLHFIVYDYLAEITMGILARARVKDAKQGYATDFISAAMAPNLEEIGRQGVRIISNAGGVNPLDCAAALRAEIAKQGLALKVSAVLGDDLFDRVHELAASKPQDMFSGAPFPDPALVGSVNAYLGAFPIAAALNAGADIVITGRCVDSAVTLGACIHTFGWSPEDLDQLAGGSLAGHILECGPQATGGNFTDWASVADSYARIGYPIAEVSPDGGFVVSKPQGSGGLVSVGTVAEQMLYEIGDPQAYWLPDVRCDFSEVRIEQTATDQVHVSGARGCTPPATYKACVTWHNGFRGGHLFGFYGIDAEQKAQVFAQAAIERSRSLLKQAKAPDFSETSIELVGAESQFGEQRRSGVAREVAAKIAVRHPSAQGVGLFIREATGLGLSAPPGLCGFAGARPKPSPVMALFSLAIPKGLVTVQVVSETGTQAFDPPALADKFAQEPMPHAIEKAAESDAGCITVPLVQLAWARSGDKGDSANIGVIARHARYLPWIAAALDDTTVGRLFAHFQVGQVERFYLPGCHALNFLLHNTLGGGGTSSLRFDPQAKGYSQLLLTHPIRIPAALLQAPT</sequence>
<dbReference type="RefSeq" id="WP_066084732.1">
    <property type="nucleotide sequence ID" value="NZ_CP017476.1"/>
</dbReference>
<dbReference type="InterPro" id="IPR010839">
    <property type="entry name" value="AtuA_N"/>
</dbReference>
<accession>A0A167J1E2</accession>
<evidence type="ECO:0000313" key="5">
    <source>
        <dbReference type="Proteomes" id="UP000185657"/>
    </source>
</evidence>
<dbReference type="PANTHER" id="PTHR47708:SF2">
    <property type="entry name" value="SI:CH73-132F6.5"/>
    <property type="match status" value="1"/>
</dbReference>
<reference evidence="3 6" key="2">
    <citation type="submission" date="2016-10" db="EMBL/GenBank/DDBJ databases">
        <title>Hydorgenophaga sp. LPB0072 isolated from gastropod.</title>
        <authorList>
            <person name="Kim E."/>
            <person name="Yi H."/>
        </authorList>
    </citation>
    <scope>NUCLEOTIDE SEQUENCE [LARGE SCALE GENOMIC DNA]</scope>
    <source>
        <strain evidence="3 6">LPB0072</strain>
    </source>
</reference>
<dbReference type="Proteomes" id="UP000185657">
    <property type="component" value="Unassembled WGS sequence"/>
</dbReference>
<dbReference type="Proteomes" id="UP000185680">
    <property type="component" value="Chromosome"/>
</dbReference>
<gene>
    <name evidence="3" type="ORF">LPB072_13940</name>
    <name evidence="4" type="ORF">LPB72_01885</name>
</gene>
<dbReference type="Pfam" id="PF23544">
    <property type="entry name" value="AtuA_ferredoxin"/>
    <property type="match status" value="1"/>
</dbReference>
<proteinExistence type="predicted"/>
<dbReference type="PANTHER" id="PTHR47708">
    <property type="match status" value="1"/>
</dbReference>
<dbReference type="Pfam" id="PF07287">
    <property type="entry name" value="AtuA"/>
    <property type="match status" value="1"/>
</dbReference>
<evidence type="ECO:0000259" key="2">
    <source>
        <dbReference type="Pfam" id="PF23544"/>
    </source>
</evidence>
<evidence type="ECO:0000313" key="4">
    <source>
        <dbReference type="EMBL" id="OAD44259.1"/>
    </source>
</evidence>
<dbReference type="EMBL" id="LVWD01000001">
    <property type="protein sequence ID" value="OAD44259.1"/>
    <property type="molecule type" value="Genomic_DNA"/>
</dbReference>
<dbReference type="STRING" id="1763535.LPB072_13940"/>
<feature type="domain" description="AtuA-like ferredoxin-fold" evidence="2">
    <location>
        <begin position="492"/>
        <end position="590"/>
    </location>
</feature>
<evidence type="ECO:0000259" key="1">
    <source>
        <dbReference type="Pfam" id="PF07287"/>
    </source>
</evidence>
<reference evidence="4 5" key="1">
    <citation type="submission" date="2016-02" db="EMBL/GenBank/DDBJ databases">
        <title>Draft genome sequence of Hydrogenophaga sp. LPB0072.</title>
        <authorList>
            <person name="Shin S.-K."/>
            <person name="Yi H."/>
        </authorList>
    </citation>
    <scope>NUCLEOTIDE SEQUENCE [LARGE SCALE GENOMIC DNA]</scope>
    <source>
        <strain evidence="4 5">LPB0072</strain>
    </source>
</reference>